<accession>B1WQ96</accession>
<evidence type="ECO:0000313" key="2">
    <source>
        <dbReference type="Proteomes" id="UP000001203"/>
    </source>
</evidence>
<sequence>MTIVSEKQIYTPEEYLKLEEESIEKSEKRCFQSTKAVFIG</sequence>
<protein>
    <submittedName>
        <fullName evidence="1">Uncharacterized protein</fullName>
    </submittedName>
</protein>
<dbReference type="HOGENOM" id="CLU_3288292_0_0_3"/>
<organism evidence="1 2">
    <name type="scientific">Crocosphaera subtropica (strain ATCC 51142 / BH68)</name>
    <name type="common">Cyanothece sp. (strain ATCC 51142)</name>
    <dbReference type="NCBI Taxonomy" id="43989"/>
    <lineage>
        <taxon>Bacteria</taxon>
        <taxon>Bacillati</taxon>
        <taxon>Cyanobacteriota</taxon>
        <taxon>Cyanophyceae</taxon>
        <taxon>Oscillatoriophycideae</taxon>
        <taxon>Chroococcales</taxon>
        <taxon>Aphanothecaceae</taxon>
        <taxon>Crocosphaera</taxon>
        <taxon>Crocosphaera subtropica</taxon>
    </lineage>
</organism>
<evidence type="ECO:0000313" key="1">
    <source>
        <dbReference type="EMBL" id="ACB50018.1"/>
    </source>
</evidence>
<gene>
    <name evidence="1" type="ordered locus">cce_0667</name>
</gene>
<dbReference type="EMBL" id="CP000806">
    <property type="protein sequence ID" value="ACB50018.1"/>
    <property type="molecule type" value="Genomic_DNA"/>
</dbReference>
<dbReference type="KEGG" id="cyt:cce_0667"/>
<proteinExistence type="predicted"/>
<dbReference type="AlphaFoldDB" id="B1WQ96"/>
<reference evidence="1 2" key="1">
    <citation type="journal article" date="2008" name="Proc. Natl. Acad. Sci. U.S.A.">
        <title>The genome of Cyanothece 51142, a unicellular diazotrophic cyanobacterium important in the marine nitrogen cycle.</title>
        <authorList>
            <person name="Welsh E.A."/>
            <person name="Liberton M."/>
            <person name="Stoeckel J."/>
            <person name="Loh T."/>
            <person name="Elvitigala T."/>
            <person name="Wang C."/>
            <person name="Wollam A."/>
            <person name="Fulton R.S."/>
            <person name="Clifton S.W."/>
            <person name="Jacobs J.M."/>
            <person name="Aurora R."/>
            <person name="Ghosh B.K."/>
            <person name="Sherman L.A."/>
            <person name="Smith R.D."/>
            <person name="Wilson R.K."/>
            <person name="Pakrasi H.B."/>
        </authorList>
    </citation>
    <scope>NUCLEOTIDE SEQUENCE [LARGE SCALE GENOMIC DNA]</scope>
    <source>
        <strain evidence="2">ATCC 51142 / BH68</strain>
    </source>
</reference>
<dbReference type="Proteomes" id="UP000001203">
    <property type="component" value="Chromosome circular"/>
</dbReference>
<keyword evidence="2" id="KW-1185">Reference proteome</keyword>
<name>B1WQ96_CROS5</name>
<dbReference type="RefSeq" id="WP_009545915.1">
    <property type="nucleotide sequence ID" value="NC_010546.1"/>
</dbReference>